<feature type="compositionally biased region" description="Basic and acidic residues" evidence="1">
    <location>
        <begin position="61"/>
        <end position="72"/>
    </location>
</feature>
<dbReference type="InterPro" id="IPR006311">
    <property type="entry name" value="TAT_signal"/>
</dbReference>
<evidence type="ECO:0000256" key="1">
    <source>
        <dbReference type="SAM" id="MobiDB-lite"/>
    </source>
</evidence>
<comment type="caution">
    <text evidence="2">The sequence shown here is derived from an EMBL/GenBank/DDBJ whole genome shotgun (WGS) entry which is preliminary data.</text>
</comment>
<reference evidence="2 3" key="1">
    <citation type="journal article" date="2011" name="Stand. Genomic Sci.">
        <title>High quality draft genome sequence of Segniliparus rugosus CDC 945(T)= (ATCC BAA-974(T)).</title>
        <authorList>
            <person name="Earl A.M."/>
            <person name="Desjardins C.A."/>
            <person name="Fitzgerald M.G."/>
            <person name="Arachchi H.M."/>
            <person name="Zeng Q."/>
            <person name="Mehta T."/>
            <person name="Griggs A."/>
            <person name="Birren B.W."/>
            <person name="Toney N.C."/>
            <person name="Carr J."/>
            <person name="Posey J."/>
            <person name="Butler W.R."/>
        </authorList>
    </citation>
    <scope>NUCLEOTIDE SEQUENCE [LARGE SCALE GENOMIC DNA]</scope>
    <source>
        <strain evidence="3">ATCC BAA-974 / DSM 45345 / CCUG 50838 / CIP 108380 / JCM 13579 / CDC 945</strain>
    </source>
</reference>
<accession>E5XR92</accession>
<dbReference type="eggNOG" id="COG0406">
    <property type="taxonomic scope" value="Bacteria"/>
</dbReference>
<organism evidence="2 3">
    <name type="scientific">Segniliparus rugosus (strain ATCC BAA-974 / DSM 45345 / CCUG 50838 / CIP 108380 / JCM 13579 / CDC 945)</name>
    <dbReference type="NCBI Taxonomy" id="679197"/>
    <lineage>
        <taxon>Bacteria</taxon>
        <taxon>Bacillati</taxon>
        <taxon>Actinomycetota</taxon>
        <taxon>Actinomycetes</taxon>
        <taxon>Mycobacteriales</taxon>
        <taxon>Segniliparaceae</taxon>
        <taxon>Segniliparus</taxon>
    </lineage>
</organism>
<dbReference type="OrthoDB" id="8448116at2"/>
<sequence length="218" mass="23023">MTSLHLSRRDFAVLLGAGGAGLALGGLEPPEAEASTPVEGSICMIIRHGEKPDSSGNPPGIDEKGQQDPHSLTERGWARARALGKFFAAPKAGIVRPARVYAPGQIPGHAAGRRPRQTAVQIAAALGLGVDLVYKEGEEKKLANQLSILGPNLPSLVVWEHSAIAEIVDRLDGPVAPKAKSWPDSRYDVVLVCRANKSGWKLAQVPEMVLPGDRSSGL</sequence>
<dbReference type="Proteomes" id="UP000004816">
    <property type="component" value="Unassembled WGS sequence"/>
</dbReference>
<dbReference type="PROSITE" id="PS51318">
    <property type="entry name" value="TAT"/>
    <property type="match status" value="1"/>
</dbReference>
<gene>
    <name evidence="2" type="ORF">HMPREF9336_02014</name>
</gene>
<dbReference type="Gene3D" id="3.40.50.1240">
    <property type="entry name" value="Phosphoglycerate mutase-like"/>
    <property type="match status" value="1"/>
</dbReference>
<dbReference type="EMBL" id="ACZI02000002">
    <property type="protein sequence ID" value="EFV13133.2"/>
    <property type="molecule type" value="Genomic_DNA"/>
</dbReference>
<dbReference type="AlphaFoldDB" id="E5XR92"/>
<feature type="region of interest" description="Disordered" evidence="1">
    <location>
        <begin position="48"/>
        <end position="72"/>
    </location>
</feature>
<dbReference type="InterPro" id="IPR029033">
    <property type="entry name" value="His_PPase_superfam"/>
</dbReference>
<evidence type="ECO:0008006" key="4">
    <source>
        <dbReference type="Google" id="ProtNLM"/>
    </source>
</evidence>
<keyword evidence="3" id="KW-1185">Reference proteome</keyword>
<evidence type="ECO:0000313" key="3">
    <source>
        <dbReference type="Proteomes" id="UP000004816"/>
    </source>
</evidence>
<dbReference type="SUPFAM" id="SSF53254">
    <property type="entry name" value="Phosphoglycerate mutase-like"/>
    <property type="match status" value="1"/>
</dbReference>
<dbReference type="STRING" id="679197.HMPREF9336_02014"/>
<dbReference type="HOGENOM" id="CLU_085795_0_0_11"/>
<proteinExistence type="predicted"/>
<protein>
    <recommendedName>
        <fullName evidence="4">Histidine phosphatase family protein</fullName>
    </recommendedName>
</protein>
<evidence type="ECO:0000313" key="2">
    <source>
        <dbReference type="EMBL" id="EFV13133.2"/>
    </source>
</evidence>
<name>E5XR92_SEGRC</name>
<dbReference type="RefSeq" id="WP_021030189.1">
    <property type="nucleotide sequence ID" value="NZ_KI391953.1"/>
</dbReference>